<comment type="caution">
    <text evidence="1">The sequence shown here is derived from an EMBL/GenBank/DDBJ whole genome shotgun (WGS) entry which is preliminary data.</text>
</comment>
<proteinExistence type="predicted"/>
<dbReference type="EMBL" id="CM056820">
    <property type="protein sequence ID" value="KAJ8615640.1"/>
    <property type="molecule type" value="Genomic_DNA"/>
</dbReference>
<organism evidence="1 2">
    <name type="scientific">Persea americana</name>
    <name type="common">Avocado</name>
    <dbReference type="NCBI Taxonomy" id="3435"/>
    <lineage>
        <taxon>Eukaryota</taxon>
        <taxon>Viridiplantae</taxon>
        <taxon>Streptophyta</taxon>
        <taxon>Embryophyta</taxon>
        <taxon>Tracheophyta</taxon>
        <taxon>Spermatophyta</taxon>
        <taxon>Magnoliopsida</taxon>
        <taxon>Magnoliidae</taxon>
        <taxon>Laurales</taxon>
        <taxon>Lauraceae</taxon>
        <taxon>Persea</taxon>
    </lineage>
</organism>
<keyword evidence="2" id="KW-1185">Reference proteome</keyword>
<gene>
    <name evidence="1" type="ORF">MRB53_035012</name>
</gene>
<accession>A0ACC2K3G8</accession>
<protein>
    <submittedName>
        <fullName evidence="1">Uncharacterized protein</fullName>
    </submittedName>
</protein>
<evidence type="ECO:0000313" key="1">
    <source>
        <dbReference type="EMBL" id="KAJ8615640.1"/>
    </source>
</evidence>
<dbReference type="Proteomes" id="UP001234297">
    <property type="component" value="Chromosome 12"/>
</dbReference>
<evidence type="ECO:0000313" key="2">
    <source>
        <dbReference type="Proteomes" id="UP001234297"/>
    </source>
</evidence>
<name>A0ACC2K3G8_PERAE</name>
<reference evidence="1 2" key="1">
    <citation type="journal article" date="2022" name="Hortic Res">
        <title>A haplotype resolved chromosomal level avocado genome allows analysis of novel avocado genes.</title>
        <authorList>
            <person name="Nath O."/>
            <person name="Fletcher S.J."/>
            <person name="Hayward A."/>
            <person name="Shaw L.M."/>
            <person name="Masouleh A.K."/>
            <person name="Furtado A."/>
            <person name="Henry R.J."/>
            <person name="Mitter N."/>
        </authorList>
    </citation>
    <scope>NUCLEOTIDE SEQUENCE [LARGE SCALE GENOMIC DNA]</scope>
    <source>
        <strain evidence="2">cv. Hass</strain>
    </source>
</reference>
<sequence length="173" mass="19498">MRREGRQHGMVRNYMVLPPPSYQRPKSKVVNEFTPTPTADINTKVPTKLTNHYKFTGCCRKSRCPGCHSRPACKPKDKTKGTHKLKSYDVTLNHRLIEWRVVDKGLGLDFDEVGGQMDGDLDHVTDDPITAMVDEEVNPGGTKIDGDDKDLHEVGLVLDFVDDCEDWCLVGKM</sequence>